<evidence type="ECO:0000259" key="7">
    <source>
        <dbReference type="Pfam" id="PF00593"/>
    </source>
</evidence>
<evidence type="ECO:0008006" key="11">
    <source>
        <dbReference type="Google" id="ProtNLM"/>
    </source>
</evidence>
<keyword evidence="6" id="KW-0732">Signal</keyword>
<keyword evidence="2 4" id="KW-0472">Membrane</keyword>
<dbReference type="InterPro" id="IPR012910">
    <property type="entry name" value="Plug_dom"/>
</dbReference>
<keyword evidence="4" id="KW-0798">TonB box</keyword>
<feature type="domain" description="TonB-dependent receptor-like beta-barrel" evidence="7">
    <location>
        <begin position="579"/>
        <end position="1088"/>
    </location>
</feature>
<dbReference type="RefSeq" id="WP_198158627.1">
    <property type="nucleotide sequence ID" value="NZ_LQQO01000063.1"/>
</dbReference>
<name>A0ABR5Y7S5_9SPHN</name>
<evidence type="ECO:0000256" key="4">
    <source>
        <dbReference type="RuleBase" id="RU003357"/>
    </source>
</evidence>
<protein>
    <recommendedName>
        <fullName evidence="11">TonB-dependent receptor</fullName>
    </recommendedName>
</protein>
<feature type="region of interest" description="Disordered" evidence="5">
    <location>
        <begin position="35"/>
        <end position="57"/>
    </location>
</feature>
<dbReference type="Pfam" id="PF07715">
    <property type="entry name" value="Plug"/>
    <property type="match status" value="1"/>
</dbReference>
<dbReference type="PANTHER" id="PTHR40980:SF3">
    <property type="entry name" value="TONB-DEPENDENT RECEPTOR-LIKE BETA-BARREL DOMAIN-CONTAINING PROTEIN"/>
    <property type="match status" value="1"/>
</dbReference>
<feature type="chain" id="PRO_5046028989" description="TonB-dependent receptor" evidence="6">
    <location>
        <begin position="35"/>
        <end position="1125"/>
    </location>
</feature>
<evidence type="ECO:0000256" key="6">
    <source>
        <dbReference type="SAM" id="SignalP"/>
    </source>
</evidence>
<dbReference type="Gene3D" id="2.40.170.20">
    <property type="entry name" value="TonB-dependent receptor, beta-barrel domain"/>
    <property type="match status" value="1"/>
</dbReference>
<dbReference type="SUPFAM" id="SSF56935">
    <property type="entry name" value="Porins"/>
    <property type="match status" value="1"/>
</dbReference>
<keyword evidence="10" id="KW-1185">Reference proteome</keyword>
<dbReference type="NCBIfam" id="TIGR01782">
    <property type="entry name" value="TonB-Xanth-Caul"/>
    <property type="match status" value="1"/>
</dbReference>
<dbReference type="InterPro" id="IPR036942">
    <property type="entry name" value="Beta-barrel_TonB_sf"/>
</dbReference>
<dbReference type="PANTHER" id="PTHR40980">
    <property type="entry name" value="PLUG DOMAIN-CONTAINING PROTEIN"/>
    <property type="match status" value="1"/>
</dbReference>
<dbReference type="InterPro" id="IPR037066">
    <property type="entry name" value="Plug_dom_sf"/>
</dbReference>
<evidence type="ECO:0000256" key="5">
    <source>
        <dbReference type="SAM" id="MobiDB-lite"/>
    </source>
</evidence>
<feature type="signal peptide" evidence="6">
    <location>
        <begin position="1"/>
        <end position="34"/>
    </location>
</feature>
<dbReference type="Pfam" id="PF00593">
    <property type="entry name" value="TonB_dep_Rec_b-barrel"/>
    <property type="match status" value="1"/>
</dbReference>
<dbReference type="InterPro" id="IPR010104">
    <property type="entry name" value="TonB_rcpt_bac"/>
</dbReference>
<proteinExistence type="inferred from homology"/>
<evidence type="ECO:0000256" key="3">
    <source>
        <dbReference type="ARBA" id="ARBA00023237"/>
    </source>
</evidence>
<feature type="domain" description="TonB-dependent receptor plug" evidence="8">
    <location>
        <begin position="77"/>
        <end position="188"/>
    </location>
</feature>
<sequence length="1125" mass="123117">MNAQRFRIRSGSAKCLLMATSALTLALMPSIASAQDAATDPEGEPTVTSQGPQTTTSDTEIVVTGIRAALESAKEIKRKSSTFVDSITASDIATLPDLSVAEAIGRIPGVTISRFPQGGASPDFPSPEGRGNLVRGLGFVRSEFNGRDAFSANGGRSLDFSSIPPELVGGVDVYKNQSADLIEGGIGGSINLRTLEPFDSKKDLFVVAVDGTYSDLRKKWSPQASITAGKRWNTGIGEFGILGSYSRSRLDSRIHGWQQNAPMPRVLNAAGQVPETTFTGANKVNEFAGVDPSQIVGITPGFQLRTNDVDRERISYYLAAQWRNDNVQLTGKYIRAENKINSIERTFEWFPEHDTGTTAGVSDIVLDKNWSTAGTSMCSGPGGFPSNPGDCERLIPIRGGLMESGYVTNNADSWTGARGSAVGSLGIGKIEEATTEDFSLNLKWNATDRLFITLDGQYTKADARQRSIWGGMNTYLNWKIRHDLDNPSIEFLIDPQHRFNPNQTRFTGDRDATATTPGVYIPTPTSTADFNGSSWQFAADQFQVGTGELKAFRGDLAYDVSGGEGLASWFDSVKFGARWSERSQINQEMALNWGSIAPAWDGRGGFAVAGTFQNPSQGFEAVNFADFFRGGVVQGANNAFVFVNQDLLSSYANFRNYLNTEPQLANGNYGWVPRGTSDGSRFGSPIFRPSDISDITEKTRNAYVRVDFKHEFDNGMSVDGNVGVRYVRTDLDSSGFQAFRPFVDDIQTPAVANGVRTRTDDAESRDDIRDFSPQTVAYAAQQAIARTLKLKDEHWLPSFNIKWNLNREMLIRGAFSKGLSRPNVQDLRAAQEYVVTINRLNFPQITDRNDPLFGIDRGAQNITPGEIRVSGGNPFLKPTTADSFDLSYEWYFKGGYLSVAGFYKDLRNIINNGSLPLGVLGGGGDQQVGSVTLDGRQVPIIYNGAVNQAKAKVKGIEIGYQQFFDFLPGPLKHLGFQGNYTFIDAKTTPPQNGVDSDGDGVPDDVTTVFRWGVDDLLGQSKHIANAVAIYQDKVVEARLAYNWRSEYLTTYRDYVTGNPIYNSAAGFLDASLKFNIGNLQLRGSIANILDTKSKARSYIDASGQLYDRFSFLNDRRIVVGLLFRI</sequence>
<dbReference type="Gene3D" id="2.170.130.10">
    <property type="entry name" value="TonB-dependent receptor, plug domain"/>
    <property type="match status" value="1"/>
</dbReference>
<keyword evidence="3" id="KW-0998">Cell outer membrane</keyword>
<evidence type="ECO:0000256" key="2">
    <source>
        <dbReference type="ARBA" id="ARBA00023136"/>
    </source>
</evidence>
<evidence type="ECO:0000313" key="10">
    <source>
        <dbReference type="Proteomes" id="UP000076609"/>
    </source>
</evidence>
<dbReference type="InterPro" id="IPR000531">
    <property type="entry name" value="Beta-barrel_TonB"/>
</dbReference>
<feature type="compositionally biased region" description="Polar residues" evidence="5">
    <location>
        <begin position="46"/>
        <end position="57"/>
    </location>
</feature>
<dbReference type="Proteomes" id="UP000076609">
    <property type="component" value="Unassembled WGS sequence"/>
</dbReference>
<comment type="similarity">
    <text evidence="4">Belongs to the TonB-dependent receptor family.</text>
</comment>
<accession>A0ABR5Y7S5</accession>
<evidence type="ECO:0000259" key="8">
    <source>
        <dbReference type="Pfam" id="PF07715"/>
    </source>
</evidence>
<dbReference type="EMBL" id="LQQO01000063">
    <property type="protein sequence ID" value="KZE08540.1"/>
    <property type="molecule type" value="Genomic_DNA"/>
</dbReference>
<evidence type="ECO:0000313" key="9">
    <source>
        <dbReference type="EMBL" id="KZE08540.1"/>
    </source>
</evidence>
<gene>
    <name evidence="9" type="ORF">AVT10_08245</name>
</gene>
<comment type="subcellular location">
    <subcellularLocation>
        <location evidence="1 4">Cell outer membrane</location>
    </subcellularLocation>
</comment>
<reference evidence="10" key="1">
    <citation type="submission" date="2016-01" db="EMBL/GenBank/DDBJ databases">
        <title>Draft genome of Chromobacterium sp. F49.</title>
        <authorList>
            <person name="Hong K.W."/>
        </authorList>
    </citation>
    <scope>NUCLEOTIDE SEQUENCE [LARGE SCALE GENOMIC DNA]</scope>
    <source>
        <strain evidence="10">CN3</strain>
    </source>
</reference>
<comment type="caution">
    <text evidence="9">The sequence shown here is derived from an EMBL/GenBank/DDBJ whole genome shotgun (WGS) entry which is preliminary data.</text>
</comment>
<organism evidence="9 10">
    <name type="scientific">Sphingomonas hankookensis</name>
    <dbReference type="NCBI Taxonomy" id="563996"/>
    <lineage>
        <taxon>Bacteria</taxon>
        <taxon>Pseudomonadati</taxon>
        <taxon>Pseudomonadota</taxon>
        <taxon>Alphaproteobacteria</taxon>
        <taxon>Sphingomonadales</taxon>
        <taxon>Sphingomonadaceae</taxon>
        <taxon>Sphingomonas</taxon>
    </lineage>
</organism>
<evidence type="ECO:0000256" key="1">
    <source>
        <dbReference type="ARBA" id="ARBA00004442"/>
    </source>
</evidence>